<dbReference type="PROSITE" id="PS51257">
    <property type="entry name" value="PROKAR_LIPOPROTEIN"/>
    <property type="match status" value="1"/>
</dbReference>
<dbReference type="RefSeq" id="WP_259089861.1">
    <property type="nucleotide sequence ID" value="NZ_BAAAZC010000027.1"/>
</dbReference>
<name>A0ABP7QNB5_9SPHI</name>
<dbReference type="InterPro" id="IPR022409">
    <property type="entry name" value="PKD/Chitinase_dom"/>
</dbReference>
<proteinExistence type="predicted"/>
<keyword evidence="1" id="KW-0732">Signal</keyword>
<protein>
    <recommendedName>
        <fullName evidence="2">PKD domain-containing protein</fullName>
    </recommendedName>
</protein>
<evidence type="ECO:0000259" key="2">
    <source>
        <dbReference type="PROSITE" id="PS50093"/>
    </source>
</evidence>
<dbReference type="Proteomes" id="UP001500742">
    <property type="component" value="Unassembled WGS sequence"/>
</dbReference>
<reference evidence="4" key="1">
    <citation type="journal article" date="2019" name="Int. J. Syst. Evol. Microbiol.">
        <title>The Global Catalogue of Microorganisms (GCM) 10K type strain sequencing project: providing services to taxonomists for standard genome sequencing and annotation.</title>
        <authorList>
            <consortium name="The Broad Institute Genomics Platform"/>
            <consortium name="The Broad Institute Genome Sequencing Center for Infectious Disease"/>
            <person name="Wu L."/>
            <person name="Ma J."/>
        </authorList>
    </citation>
    <scope>NUCLEOTIDE SEQUENCE [LARGE SCALE GENOMIC DNA]</scope>
    <source>
        <strain evidence="4">JCM 16601</strain>
    </source>
</reference>
<feature type="signal peptide" evidence="1">
    <location>
        <begin position="1"/>
        <end position="24"/>
    </location>
</feature>
<dbReference type="InterPro" id="IPR035986">
    <property type="entry name" value="PKD_dom_sf"/>
</dbReference>
<evidence type="ECO:0000256" key="1">
    <source>
        <dbReference type="SAM" id="SignalP"/>
    </source>
</evidence>
<dbReference type="InterPro" id="IPR000601">
    <property type="entry name" value="PKD_dom"/>
</dbReference>
<organism evidence="3 4">
    <name type="scientific">Mucilaginibacter dorajii</name>
    <dbReference type="NCBI Taxonomy" id="692994"/>
    <lineage>
        <taxon>Bacteria</taxon>
        <taxon>Pseudomonadati</taxon>
        <taxon>Bacteroidota</taxon>
        <taxon>Sphingobacteriia</taxon>
        <taxon>Sphingobacteriales</taxon>
        <taxon>Sphingobacteriaceae</taxon>
        <taxon>Mucilaginibacter</taxon>
    </lineage>
</organism>
<dbReference type="Gene3D" id="2.60.40.10">
    <property type="entry name" value="Immunoglobulins"/>
    <property type="match status" value="1"/>
</dbReference>
<sequence length="289" mass="31138">MKMINKIVPYLLLLCLALTFGACRKNDNVDTTDVTFTISQAGYSVTYNNTTANAKSFAWTFGDGGTSTDKSPTHIYKTKGKFVANLSATLTNGKEISGSTIINVSKSSPIVLNDNSLADWDTISNHVTPTADLGKIFKTAKFDYDSQNVYFYMEVQTTVAAGNIFDFYLDTDNDSTTGLLTGTFAGGGYDYLLEGPLLSTPNGLDQYQHTGAQSAFSFNSVGIAEFYTLGTVQESSGIVKFEMALSRGKVGGLTGKALRFGIIVSDKNYNALGYMPGQNQQAITLNISQ</sequence>
<dbReference type="Pfam" id="PF18911">
    <property type="entry name" value="PKD_4"/>
    <property type="match status" value="1"/>
</dbReference>
<dbReference type="InterPro" id="IPR013783">
    <property type="entry name" value="Ig-like_fold"/>
</dbReference>
<dbReference type="SMART" id="SM00089">
    <property type="entry name" value="PKD"/>
    <property type="match status" value="1"/>
</dbReference>
<gene>
    <name evidence="3" type="ORF">GCM10022210_40080</name>
</gene>
<dbReference type="PROSITE" id="PS50093">
    <property type="entry name" value="PKD"/>
    <property type="match status" value="1"/>
</dbReference>
<comment type="caution">
    <text evidence="3">The sequence shown here is derived from an EMBL/GenBank/DDBJ whole genome shotgun (WGS) entry which is preliminary data.</text>
</comment>
<dbReference type="EMBL" id="BAAAZC010000027">
    <property type="protein sequence ID" value="GAA3984187.1"/>
    <property type="molecule type" value="Genomic_DNA"/>
</dbReference>
<keyword evidence="4" id="KW-1185">Reference proteome</keyword>
<evidence type="ECO:0000313" key="3">
    <source>
        <dbReference type="EMBL" id="GAA3984187.1"/>
    </source>
</evidence>
<evidence type="ECO:0000313" key="4">
    <source>
        <dbReference type="Proteomes" id="UP001500742"/>
    </source>
</evidence>
<feature type="chain" id="PRO_5046458198" description="PKD domain-containing protein" evidence="1">
    <location>
        <begin position="25"/>
        <end position="289"/>
    </location>
</feature>
<dbReference type="SUPFAM" id="SSF49344">
    <property type="entry name" value="CBD9-like"/>
    <property type="match status" value="1"/>
</dbReference>
<dbReference type="SUPFAM" id="SSF49299">
    <property type="entry name" value="PKD domain"/>
    <property type="match status" value="1"/>
</dbReference>
<feature type="domain" description="PKD" evidence="2">
    <location>
        <begin position="51"/>
        <end position="104"/>
    </location>
</feature>
<accession>A0ABP7QNB5</accession>
<dbReference type="CDD" id="cd00146">
    <property type="entry name" value="PKD"/>
    <property type="match status" value="1"/>
</dbReference>